<evidence type="ECO:0000313" key="4">
    <source>
        <dbReference type="Proteomes" id="UP001498476"/>
    </source>
</evidence>
<keyword evidence="4" id="KW-1185">Reference proteome</keyword>
<feature type="region of interest" description="Disordered" evidence="1">
    <location>
        <begin position="305"/>
        <end position="332"/>
    </location>
</feature>
<protein>
    <recommendedName>
        <fullName evidence="2">Myb/SANT-like domain-containing protein</fullName>
    </recommendedName>
</protein>
<dbReference type="EMBL" id="JAZAVJ010000508">
    <property type="protein sequence ID" value="KAK7394066.1"/>
    <property type="molecule type" value="Genomic_DNA"/>
</dbReference>
<feature type="region of interest" description="Disordered" evidence="1">
    <location>
        <begin position="86"/>
        <end position="125"/>
    </location>
</feature>
<comment type="caution">
    <text evidence="3">The sequence shown here is derived from an EMBL/GenBank/DDBJ whole genome shotgun (WGS) entry which is preliminary data.</text>
</comment>
<sequence>MSTADLEVTDLPHEPSGSPAPEPCPTIEGSDLGPTARSPVVSPSAMDSLTVNLAGPVSAADPEVTASSAEPLLSPKPVSRVLTAPAADDANDMPPPARAVQSAQSQDPSPLRAASKRKRNTQRTPSRLFWRPDMTLLFLERLQEAAAEGKLNSMKVVYLKPVLADILIVMKTQWPNEPLTVPKLMTHFKNLRLKHKQFLCIAYKSGVTFDHDTGLVSASDELWDAYDRQHGASGAWLRSVGLPQPEIYSFVFDGNRAGGATAIEAGDVAGINRIDLTTAGAEGGETFGDEDDEDISESLDMQESVISTSDSSVVTPLGRSAPSPSPSIVSARARRARRVKSSHQDADSDTMTGSIGALAASISEYTTVMREVGSQQVRGFGPDLDMAISDGKELFGLKGIQLVRFMQGLSASAAVPVL</sequence>
<feature type="compositionally biased region" description="Low complexity" evidence="1">
    <location>
        <begin position="305"/>
        <end position="331"/>
    </location>
</feature>
<evidence type="ECO:0000259" key="2">
    <source>
        <dbReference type="Pfam" id="PF12776"/>
    </source>
</evidence>
<organism evidence="3 4">
    <name type="scientific">Neonectria punicea</name>
    <dbReference type="NCBI Taxonomy" id="979145"/>
    <lineage>
        <taxon>Eukaryota</taxon>
        <taxon>Fungi</taxon>
        <taxon>Dikarya</taxon>
        <taxon>Ascomycota</taxon>
        <taxon>Pezizomycotina</taxon>
        <taxon>Sordariomycetes</taxon>
        <taxon>Hypocreomycetidae</taxon>
        <taxon>Hypocreales</taxon>
        <taxon>Nectriaceae</taxon>
        <taxon>Neonectria</taxon>
    </lineage>
</organism>
<name>A0ABR1GH43_9HYPO</name>
<feature type="region of interest" description="Disordered" evidence="1">
    <location>
        <begin position="1"/>
        <end position="43"/>
    </location>
</feature>
<dbReference type="InterPro" id="IPR024752">
    <property type="entry name" value="Myb/SANT-like_dom"/>
</dbReference>
<feature type="domain" description="Myb/SANT-like" evidence="2">
    <location>
        <begin position="130"/>
        <end position="226"/>
    </location>
</feature>
<reference evidence="3 4" key="1">
    <citation type="journal article" date="2025" name="Microbiol. Resour. Announc.">
        <title>Draft genome sequences for Neonectria magnoliae and Neonectria punicea, canker pathogens of Liriodendron tulipifera and Acer saccharum in West Virginia.</title>
        <authorList>
            <person name="Petronek H.M."/>
            <person name="Kasson M.T."/>
            <person name="Metheny A.M."/>
            <person name="Stauder C.M."/>
            <person name="Lovett B."/>
            <person name="Lynch S.C."/>
            <person name="Garnas J.R."/>
            <person name="Kasson L.R."/>
            <person name="Stajich J.E."/>
        </authorList>
    </citation>
    <scope>NUCLEOTIDE SEQUENCE [LARGE SCALE GENOMIC DNA]</scope>
    <source>
        <strain evidence="3 4">NRRL 64653</strain>
    </source>
</reference>
<dbReference type="Proteomes" id="UP001498476">
    <property type="component" value="Unassembled WGS sequence"/>
</dbReference>
<evidence type="ECO:0000256" key="1">
    <source>
        <dbReference type="SAM" id="MobiDB-lite"/>
    </source>
</evidence>
<proteinExistence type="predicted"/>
<evidence type="ECO:0000313" key="3">
    <source>
        <dbReference type="EMBL" id="KAK7394066.1"/>
    </source>
</evidence>
<dbReference type="Pfam" id="PF12776">
    <property type="entry name" value="Myb_DNA-bind_3"/>
    <property type="match status" value="1"/>
</dbReference>
<accession>A0ABR1GH43</accession>
<gene>
    <name evidence="3" type="ORF">QQX98_013146</name>
</gene>